<dbReference type="Gene3D" id="3.90.1440.10">
    <property type="entry name" value="SecA, preprotein cross-linking domain"/>
    <property type="match status" value="1"/>
</dbReference>
<comment type="catalytic activity">
    <reaction evidence="15">
        <text>ATP + H2O + cellular proteinSide 1 = ADP + phosphate + cellular proteinSide 2.</text>
        <dbReference type="EC" id="7.4.2.8"/>
    </reaction>
</comment>
<dbReference type="GO" id="GO:0005524">
    <property type="term" value="F:ATP binding"/>
    <property type="evidence" value="ECO:0007669"/>
    <property type="project" value="UniProtKB-UniRule"/>
</dbReference>
<evidence type="ECO:0000259" key="18">
    <source>
        <dbReference type="PROSITE" id="PS51192"/>
    </source>
</evidence>
<dbReference type="GO" id="GO:0046872">
    <property type="term" value="F:metal ion binding"/>
    <property type="evidence" value="ECO:0007669"/>
    <property type="project" value="UniProtKB-KW"/>
</dbReference>
<dbReference type="GO" id="GO:0065002">
    <property type="term" value="P:intracellular protein transmembrane transport"/>
    <property type="evidence" value="ECO:0007669"/>
    <property type="project" value="UniProtKB-UniRule"/>
</dbReference>
<protein>
    <recommendedName>
        <fullName evidence="15 16">Protein translocase subunit SecA</fullName>
        <ecNumber evidence="15">7.4.2.8</ecNumber>
    </recommendedName>
</protein>
<proteinExistence type="inferred from homology"/>
<dbReference type="PROSITE" id="PS01312">
    <property type="entry name" value="SECA"/>
    <property type="match status" value="1"/>
</dbReference>
<evidence type="ECO:0000256" key="3">
    <source>
        <dbReference type="ARBA" id="ARBA00022448"/>
    </source>
</evidence>
<comment type="subcellular location">
    <subcellularLocation>
        <location evidence="15">Cell membrane</location>
        <topology evidence="15">Peripheral membrane protein</topology>
        <orientation evidence="15">Cytoplasmic side</orientation>
    </subcellularLocation>
    <subcellularLocation>
        <location evidence="15">Cytoplasm</location>
    </subcellularLocation>
    <text evidence="15">Distribution is 50-50.</text>
</comment>
<dbReference type="Gene3D" id="1.10.3060.10">
    <property type="entry name" value="Helical scaffold and wing domains of SecA"/>
    <property type="match status" value="1"/>
</dbReference>
<evidence type="ECO:0000256" key="11">
    <source>
        <dbReference type="ARBA" id="ARBA00022927"/>
    </source>
</evidence>
<evidence type="ECO:0000256" key="7">
    <source>
        <dbReference type="ARBA" id="ARBA00022723"/>
    </source>
</evidence>
<dbReference type="Gene3D" id="3.40.50.300">
    <property type="entry name" value="P-loop containing nucleotide triphosphate hydrolases"/>
    <property type="match status" value="2"/>
</dbReference>
<dbReference type="eggNOG" id="COG0653">
    <property type="taxonomic scope" value="Bacteria"/>
</dbReference>
<evidence type="ECO:0000259" key="20">
    <source>
        <dbReference type="PROSITE" id="PS51196"/>
    </source>
</evidence>
<dbReference type="Pfam" id="PF21090">
    <property type="entry name" value="P-loop_SecA"/>
    <property type="match status" value="1"/>
</dbReference>
<comment type="subunit">
    <text evidence="15">Monomer and homodimer. Part of the essential Sec protein translocation apparatus which comprises SecA, SecYEG and auxiliary proteins SecDF. Other proteins may also be involved.</text>
</comment>
<dbReference type="HOGENOM" id="CLU_005314_3_0_0"/>
<dbReference type="PROSITE" id="PS51192">
    <property type="entry name" value="HELICASE_ATP_BIND_1"/>
    <property type="match status" value="1"/>
</dbReference>
<gene>
    <name evidence="15 21" type="primary">secA</name>
    <name evidence="21" type="ORF">NIDE0623</name>
</gene>
<dbReference type="InterPro" id="IPR001650">
    <property type="entry name" value="Helicase_C-like"/>
</dbReference>
<evidence type="ECO:0000256" key="16">
    <source>
        <dbReference type="RuleBase" id="RU003874"/>
    </source>
</evidence>
<comment type="cofactor">
    <cofactor evidence="1">
        <name>Zn(2+)</name>
        <dbReference type="ChEBI" id="CHEBI:29105"/>
    </cofactor>
</comment>
<dbReference type="GO" id="GO:0031522">
    <property type="term" value="C:cell envelope Sec protein transport complex"/>
    <property type="evidence" value="ECO:0007669"/>
    <property type="project" value="TreeGrafter"/>
</dbReference>
<feature type="compositionally biased region" description="Polar residues" evidence="17">
    <location>
        <begin position="869"/>
        <end position="879"/>
    </location>
</feature>
<keyword evidence="5 15" id="KW-0963">Cytoplasm</keyword>
<evidence type="ECO:0000256" key="9">
    <source>
        <dbReference type="ARBA" id="ARBA00022833"/>
    </source>
</evidence>
<comment type="function">
    <text evidence="15">Part of the Sec protein translocase complex. Interacts with the SecYEG preprotein conducting channel. Has a central role in coupling the hydrolysis of ATP to the transfer of proteins into and across the cell membrane, serving as an ATP-driven molecular motor driving the stepwise translocation of polypeptide chains across the membrane.</text>
</comment>
<keyword evidence="3 15" id="KW-0813">Transport</keyword>
<dbReference type="InterPro" id="IPR020937">
    <property type="entry name" value="SecA_CS"/>
</dbReference>
<feature type="compositionally biased region" description="Pro residues" evidence="17">
    <location>
        <begin position="847"/>
        <end position="860"/>
    </location>
</feature>
<dbReference type="FunFam" id="3.90.1440.10:FF:000001">
    <property type="entry name" value="Preprotein translocase subunit SecA"/>
    <property type="match status" value="1"/>
</dbReference>
<dbReference type="EC" id="7.4.2.8" evidence="15"/>
<dbReference type="InterPro" id="IPR036266">
    <property type="entry name" value="SecA_Wing/Scaffold_sf"/>
</dbReference>
<dbReference type="Pfam" id="PF07516">
    <property type="entry name" value="SecA_SW"/>
    <property type="match status" value="1"/>
</dbReference>
<keyword evidence="4 15" id="KW-1003">Cell membrane</keyword>
<feature type="domain" description="Helicase ATP-binding" evidence="18">
    <location>
        <begin position="89"/>
        <end position="266"/>
    </location>
</feature>
<sequence length="901" mass="102415">MLTQVLNIIFGSKNDREIKALRPIVERINGLESSLTPLSDQALAEKTQEFKKRLEDGETLEDILPEAFAVCREMSRRRLNMRHFDVQLIGGMILNKGRIAEMKTGEGKTLVATLPLYLNALEGKGAHLVTVNDYLAKRDAQWMAQLYHALGLSVGIIQHDASFLYDPTYEASDKRLQHLRPCTRHEAYRAEITYGTNNEYGFDYLRDNLIVSDLSQCVQRPLNFAIVDEVDSILIDEARTPLIISGPTDQTTDLYYRINSIIPQLKAEHDYTIEEKTKTASLTEEGNVRVEKLLGVDNLYDLQHMDLVHHVVKALQAYSLYKRDVDYVVKDGEVIIVDEFTGRLMPGRRWSDGLHQAVEAKEGVKIANENQTLASVTFQNYFRMYKKLAGMTGTADTEAGEFAKIYNLDVNVVPTNRSMVRKDYADVVFRTEKEKFTAIVEEIKDCNERGQPVLVGTVSIEKSERLSGYLSRNGVKHNVLNAKFHEKEAEIIAQAGRKGAVTIATNMAGRGTDILLGGNADFLFKRILYQDENLTDARKQEVFDQIKDDCEKDKQEVVAAGGLHILGTERHESRRIDNQLRGRAGRQGDPGSSRFYLSLEDDLMRIFASERVSQLMLKLGMEEGVPIEHGMVTRAIANAQKKVEAHNFEIRKQLLEYDDVMNKQREVIYQHRHAVLAGEHIQQDIHDMMRDIVNNFVETYCPADQYQEEWDFNGLGEALQGQFALDITQGKGSVADHFKDVGRDALIEDIQNQVRRAYDHKEQELGSELMRYLEKMLLLQVIDHHWKDHLLGMDHLRDGIGLRGYGQKDPLIEYKREGFDMFSSMMDRIKSDVLERMFRVQAVRGEQPPPPAPEPTPPPRMVLNRSDEPATQTVQSQADKTGRNDPCPCGSGKKFKKCHGA</sequence>
<dbReference type="InterPro" id="IPR014001">
    <property type="entry name" value="Helicase_ATP-bd"/>
</dbReference>
<evidence type="ECO:0000313" key="22">
    <source>
        <dbReference type="Proteomes" id="UP000001660"/>
    </source>
</evidence>
<dbReference type="NCBIfam" id="TIGR00963">
    <property type="entry name" value="secA"/>
    <property type="match status" value="1"/>
</dbReference>
<reference evidence="21 22" key="1">
    <citation type="journal article" date="2010" name="Proc. Natl. Acad. Sci. U.S.A.">
        <title>A Nitrospira metagenome illuminates the physiology and evolution of globally important nitrite-oxidizing bacteria.</title>
        <authorList>
            <person name="Lucker S."/>
            <person name="Wagner M."/>
            <person name="Maixner F."/>
            <person name="Pelletier E."/>
            <person name="Koch H."/>
            <person name="Vacherie B."/>
            <person name="Rattei T."/>
            <person name="Sinninghe Damste J."/>
            <person name="Spieck E."/>
            <person name="Le Paslier D."/>
            <person name="Daims H."/>
        </authorList>
    </citation>
    <scope>NUCLEOTIDE SEQUENCE [LARGE SCALE GENOMIC DNA]</scope>
</reference>
<dbReference type="GO" id="GO:0005886">
    <property type="term" value="C:plasma membrane"/>
    <property type="evidence" value="ECO:0007669"/>
    <property type="project" value="UniProtKB-SubCell"/>
</dbReference>
<dbReference type="InterPro" id="IPR014018">
    <property type="entry name" value="SecA_motor_DEAD"/>
</dbReference>
<keyword evidence="10 15" id="KW-0067">ATP-binding</keyword>
<evidence type="ECO:0000313" key="21">
    <source>
        <dbReference type="EMBL" id="CBK40395.1"/>
    </source>
</evidence>
<evidence type="ECO:0000256" key="1">
    <source>
        <dbReference type="ARBA" id="ARBA00001947"/>
    </source>
</evidence>
<dbReference type="PROSITE" id="PS51196">
    <property type="entry name" value="SECA_MOTOR_DEAD"/>
    <property type="match status" value="1"/>
</dbReference>
<dbReference type="InterPro" id="IPR011130">
    <property type="entry name" value="SecA_preprotein_X-link_dom"/>
</dbReference>
<keyword evidence="9" id="KW-0862">Zinc</keyword>
<feature type="domain" description="Helicase C-terminal" evidence="19">
    <location>
        <begin position="438"/>
        <end position="633"/>
    </location>
</feature>
<dbReference type="SUPFAM" id="SSF81886">
    <property type="entry name" value="Helical scaffold and wing domains of SecA"/>
    <property type="match status" value="1"/>
</dbReference>
<comment type="similarity">
    <text evidence="2 15 16">Belongs to the SecA family.</text>
</comment>
<keyword evidence="7" id="KW-0479">Metal-binding</keyword>
<dbReference type="KEGG" id="nde:NIDE0623"/>
<feature type="region of interest" description="Disordered" evidence="17">
    <location>
        <begin position="842"/>
        <end position="901"/>
    </location>
</feature>
<evidence type="ECO:0000256" key="10">
    <source>
        <dbReference type="ARBA" id="ARBA00022840"/>
    </source>
</evidence>
<dbReference type="OrthoDB" id="9805579at2"/>
<dbReference type="InterPro" id="IPR011115">
    <property type="entry name" value="SecA_DEAD"/>
</dbReference>
<feature type="binding site" evidence="15">
    <location>
        <position position="87"/>
    </location>
    <ligand>
        <name>ATP</name>
        <dbReference type="ChEBI" id="CHEBI:30616"/>
    </ligand>
</feature>
<dbReference type="Pfam" id="PF01043">
    <property type="entry name" value="SecA_PP_bind"/>
    <property type="match status" value="1"/>
</dbReference>
<dbReference type="InterPro" id="IPR000185">
    <property type="entry name" value="SecA"/>
</dbReference>
<evidence type="ECO:0000256" key="2">
    <source>
        <dbReference type="ARBA" id="ARBA00007650"/>
    </source>
</evidence>
<keyword evidence="11 15" id="KW-0653">Protein transport</keyword>
<dbReference type="InterPro" id="IPR011116">
    <property type="entry name" value="SecA_Wing/Scaffold"/>
</dbReference>
<dbReference type="GO" id="GO:0008564">
    <property type="term" value="F:protein-exporting ATPase activity"/>
    <property type="evidence" value="ECO:0007669"/>
    <property type="project" value="UniProtKB-EC"/>
</dbReference>
<dbReference type="GO" id="GO:0005829">
    <property type="term" value="C:cytosol"/>
    <property type="evidence" value="ECO:0007669"/>
    <property type="project" value="TreeGrafter"/>
</dbReference>
<dbReference type="AlphaFoldDB" id="D8PAY6"/>
<evidence type="ECO:0000256" key="13">
    <source>
        <dbReference type="ARBA" id="ARBA00023010"/>
    </source>
</evidence>
<accession>D8PAY6</accession>
<evidence type="ECO:0000256" key="17">
    <source>
        <dbReference type="SAM" id="MobiDB-lite"/>
    </source>
</evidence>
<evidence type="ECO:0000256" key="8">
    <source>
        <dbReference type="ARBA" id="ARBA00022741"/>
    </source>
</evidence>
<dbReference type="InterPro" id="IPR027417">
    <property type="entry name" value="P-loop_NTPase"/>
</dbReference>
<dbReference type="PRINTS" id="PR00906">
    <property type="entry name" value="SECA"/>
</dbReference>
<dbReference type="InterPro" id="IPR044722">
    <property type="entry name" value="SecA_SF2_C"/>
</dbReference>
<evidence type="ECO:0000256" key="12">
    <source>
        <dbReference type="ARBA" id="ARBA00022967"/>
    </source>
</evidence>
<evidence type="ECO:0000256" key="5">
    <source>
        <dbReference type="ARBA" id="ARBA00022490"/>
    </source>
</evidence>
<dbReference type="Gene3D" id="3.10.450.50">
    <property type="match status" value="1"/>
</dbReference>
<dbReference type="FunFam" id="1.10.3060.10:FF:000003">
    <property type="entry name" value="Protein translocase subunit SecA"/>
    <property type="match status" value="1"/>
</dbReference>
<dbReference type="GO" id="GO:0006605">
    <property type="term" value="P:protein targeting"/>
    <property type="evidence" value="ECO:0007669"/>
    <property type="project" value="UniProtKB-UniRule"/>
</dbReference>
<dbReference type="GO" id="GO:0017038">
    <property type="term" value="P:protein import"/>
    <property type="evidence" value="ECO:0007669"/>
    <property type="project" value="InterPro"/>
</dbReference>
<evidence type="ECO:0000256" key="14">
    <source>
        <dbReference type="ARBA" id="ARBA00023136"/>
    </source>
</evidence>
<keyword evidence="6" id="KW-0997">Cell inner membrane</keyword>
<dbReference type="PANTHER" id="PTHR30612">
    <property type="entry name" value="SECA INNER MEMBRANE COMPONENT OF SEC PROTEIN SECRETION SYSTEM"/>
    <property type="match status" value="1"/>
</dbReference>
<dbReference type="PROSITE" id="PS51194">
    <property type="entry name" value="HELICASE_CTER"/>
    <property type="match status" value="1"/>
</dbReference>
<evidence type="ECO:0000259" key="19">
    <source>
        <dbReference type="PROSITE" id="PS51194"/>
    </source>
</evidence>
<dbReference type="Pfam" id="PF02810">
    <property type="entry name" value="SEC-C"/>
    <property type="match status" value="1"/>
</dbReference>
<evidence type="ECO:0000256" key="6">
    <source>
        <dbReference type="ARBA" id="ARBA00022519"/>
    </source>
</evidence>
<dbReference type="CDD" id="cd18803">
    <property type="entry name" value="SF2_C_secA"/>
    <property type="match status" value="1"/>
</dbReference>
<dbReference type="CDD" id="cd17928">
    <property type="entry name" value="DEXDc_SecA"/>
    <property type="match status" value="1"/>
</dbReference>
<dbReference type="InterPro" id="IPR036670">
    <property type="entry name" value="SecA_X-link_sf"/>
</dbReference>
<dbReference type="PANTHER" id="PTHR30612:SF0">
    <property type="entry name" value="CHLOROPLAST PROTEIN-TRANSPORTING ATPASE"/>
    <property type="match status" value="1"/>
</dbReference>
<dbReference type="SMART" id="SM00957">
    <property type="entry name" value="SecA_DEAD"/>
    <property type="match status" value="1"/>
</dbReference>
<dbReference type="SMART" id="SM00958">
    <property type="entry name" value="SecA_PP_bind"/>
    <property type="match status" value="1"/>
</dbReference>
<dbReference type="HAMAP" id="MF_01382">
    <property type="entry name" value="SecA"/>
    <property type="match status" value="1"/>
</dbReference>
<dbReference type="FunFam" id="3.40.50.300:FF:000113">
    <property type="entry name" value="Preprotein translocase subunit SecA"/>
    <property type="match status" value="1"/>
</dbReference>
<name>D8PAY6_9BACT</name>
<keyword evidence="14 15" id="KW-0472">Membrane</keyword>
<keyword evidence="13 15" id="KW-0811">Translocation</keyword>
<dbReference type="STRING" id="330214.NIDE0623"/>
<dbReference type="InterPro" id="IPR004027">
    <property type="entry name" value="SEC_C_motif"/>
</dbReference>
<dbReference type="NCBIfam" id="NF009538">
    <property type="entry name" value="PRK12904.1"/>
    <property type="match status" value="1"/>
</dbReference>
<dbReference type="SUPFAM" id="SSF81767">
    <property type="entry name" value="Pre-protein crosslinking domain of SecA"/>
    <property type="match status" value="1"/>
</dbReference>
<keyword evidence="8 15" id="KW-0547">Nucleotide-binding</keyword>
<dbReference type="SUPFAM" id="SSF52540">
    <property type="entry name" value="P-loop containing nucleoside triphosphate hydrolases"/>
    <property type="match status" value="2"/>
</dbReference>
<feature type="binding site" evidence="15">
    <location>
        <position position="513"/>
    </location>
    <ligand>
        <name>ATP</name>
        <dbReference type="ChEBI" id="CHEBI:30616"/>
    </ligand>
</feature>
<keyword evidence="22" id="KW-1185">Reference proteome</keyword>
<dbReference type="Proteomes" id="UP000001660">
    <property type="component" value="Chromosome"/>
</dbReference>
<feature type="binding site" evidence="15">
    <location>
        <begin position="105"/>
        <end position="109"/>
    </location>
    <ligand>
        <name>ATP</name>
        <dbReference type="ChEBI" id="CHEBI:30616"/>
    </ligand>
</feature>
<evidence type="ECO:0000256" key="4">
    <source>
        <dbReference type="ARBA" id="ARBA00022475"/>
    </source>
</evidence>
<organism evidence="21 22">
    <name type="scientific">Nitrospira defluvii</name>
    <dbReference type="NCBI Taxonomy" id="330214"/>
    <lineage>
        <taxon>Bacteria</taxon>
        <taxon>Pseudomonadati</taxon>
        <taxon>Nitrospirota</taxon>
        <taxon>Nitrospiria</taxon>
        <taxon>Nitrospirales</taxon>
        <taxon>Nitrospiraceae</taxon>
        <taxon>Nitrospira</taxon>
    </lineage>
</organism>
<dbReference type="EMBL" id="FP929003">
    <property type="protein sequence ID" value="CBK40395.1"/>
    <property type="molecule type" value="Genomic_DNA"/>
</dbReference>
<keyword evidence="12 15" id="KW-1278">Translocase</keyword>
<evidence type="ECO:0000256" key="15">
    <source>
        <dbReference type="HAMAP-Rule" id="MF_01382"/>
    </source>
</evidence>
<dbReference type="Pfam" id="PF07517">
    <property type="entry name" value="SecA_DEAD"/>
    <property type="match status" value="1"/>
</dbReference>
<feature type="domain" description="SecA family profile" evidence="20">
    <location>
        <begin position="3"/>
        <end position="628"/>
    </location>
</feature>
<dbReference type="GO" id="GO:0043952">
    <property type="term" value="P:protein transport by the Sec complex"/>
    <property type="evidence" value="ECO:0007669"/>
    <property type="project" value="UniProtKB-ARBA"/>
</dbReference>